<keyword evidence="3" id="KW-1185">Reference proteome</keyword>
<gene>
    <name evidence="2" type="ORF">ALC60_06082</name>
</gene>
<evidence type="ECO:0000313" key="2">
    <source>
        <dbReference type="EMBL" id="KYQ55079.1"/>
    </source>
</evidence>
<sequence>MANPRKFSEKIAGLAQVASASSSVGASPTGSGVPETPLSVKSAGASPPQSSGKHLHINLGNQFRAGGSLPNVNNNVNCGNDAKEHSSPHPGAIHSIDLKVCTDLARTKTSPSCCCPGLLSPERFVAPSGTHPHLVPRRKILPSHVTSIRFGHYIQALCHRFIRKDLGDRESQSLVDVRLYDIWN</sequence>
<evidence type="ECO:0000256" key="1">
    <source>
        <dbReference type="SAM" id="MobiDB-lite"/>
    </source>
</evidence>
<evidence type="ECO:0000313" key="3">
    <source>
        <dbReference type="Proteomes" id="UP000075809"/>
    </source>
</evidence>
<protein>
    <submittedName>
        <fullName evidence="2">Uncharacterized protein</fullName>
    </submittedName>
</protein>
<dbReference type="EMBL" id="KQ982557">
    <property type="protein sequence ID" value="KYQ55079.1"/>
    <property type="molecule type" value="Genomic_DNA"/>
</dbReference>
<feature type="region of interest" description="Disordered" evidence="1">
    <location>
        <begin position="18"/>
        <end position="51"/>
    </location>
</feature>
<accession>A0A151X480</accession>
<feature type="compositionally biased region" description="Low complexity" evidence="1">
    <location>
        <begin position="18"/>
        <end position="34"/>
    </location>
</feature>
<name>A0A151X480_9HYME</name>
<dbReference type="STRING" id="64791.A0A151X480"/>
<proteinExistence type="predicted"/>
<dbReference type="Proteomes" id="UP000075809">
    <property type="component" value="Unassembled WGS sequence"/>
</dbReference>
<reference evidence="2 3" key="1">
    <citation type="submission" date="2015-09" db="EMBL/GenBank/DDBJ databases">
        <title>Trachymyrmex zeteki WGS genome.</title>
        <authorList>
            <person name="Nygaard S."/>
            <person name="Hu H."/>
            <person name="Boomsma J."/>
            <person name="Zhang G."/>
        </authorList>
    </citation>
    <scope>NUCLEOTIDE SEQUENCE [LARGE SCALE GENOMIC DNA]</scope>
    <source>
        <strain evidence="2">Tzet28-1</strain>
        <tissue evidence="2">Whole body</tissue>
    </source>
</reference>
<dbReference type="AlphaFoldDB" id="A0A151X480"/>
<organism evidence="2 3">
    <name type="scientific">Mycetomoellerius zeteki</name>
    <dbReference type="NCBI Taxonomy" id="64791"/>
    <lineage>
        <taxon>Eukaryota</taxon>
        <taxon>Metazoa</taxon>
        <taxon>Ecdysozoa</taxon>
        <taxon>Arthropoda</taxon>
        <taxon>Hexapoda</taxon>
        <taxon>Insecta</taxon>
        <taxon>Pterygota</taxon>
        <taxon>Neoptera</taxon>
        <taxon>Endopterygota</taxon>
        <taxon>Hymenoptera</taxon>
        <taxon>Apocrita</taxon>
        <taxon>Aculeata</taxon>
        <taxon>Formicoidea</taxon>
        <taxon>Formicidae</taxon>
        <taxon>Myrmicinae</taxon>
        <taxon>Mycetomoellerius</taxon>
    </lineage>
</organism>